<sequence>MGIPLLLTLNILEVATAISLLTCCSATTILASGSDLFDATSRSESIVSHLLNRC</sequence>
<evidence type="ECO:0000313" key="2">
    <source>
        <dbReference type="EMBL" id="KIL56768.1"/>
    </source>
</evidence>
<evidence type="ECO:0000256" key="1">
    <source>
        <dbReference type="SAM" id="SignalP"/>
    </source>
</evidence>
<evidence type="ECO:0000313" key="3">
    <source>
        <dbReference type="Proteomes" id="UP000054549"/>
    </source>
</evidence>
<dbReference type="InParanoid" id="A0A0C2WKR7"/>
<gene>
    <name evidence="2" type="ORF">M378DRAFT_172416</name>
</gene>
<feature type="signal peptide" evidence="1">
    <location>
        <begin position="1"/>
        <end position="17"/>
    </location>
</feature>
<dbReference type="HOGENOM" id="CLU_3049825_0_0_1"/>
<dbReference type="EMBL" id="KN818401">
    <property type="protein sequence ID" value="KIL56768.1"/>
    <property type="molecule type" value="Genomic_DNA"/>
</dbReference>
<organism evidence="2 3">
    <name type="scientific">Amanita muscaria (strain Koide BX008)</name>
    <dbReference type="NCBI Taxonomy" id="946122"/>
    <lineage>
        <taxon>Eukaryota</taxon>
        <taxon>Fungi</taxon>
        <taxon>Dikarya</taxon>
        <taxon>Basidiomycota</taxon>
        <taxon>Agaricomycotina</taxon>
        <taxon>Agaricomycetes</taxon>
        <taxon>Agaricomycetidae</taxon>
        <taxon>Agaricales</taxon>
        <taxon>Pluteineae</taxon>
        <taxon>Amanitaceae</taxon>
        <taxon>Amanita</taxon>
    </lineage>
</organism>
<keyword evidence="1" id="KW-0732">Signal</keyword>
<dbReference type="Proteomes" id="UP000054549">
    <property type="component" value="Unassembled WGS sequence"/>
</dbReference>
<accession>A0A0C2WKR7</accession>
<feature type="chain" id="PRO_5002170239" evidence="1">
    <location>
        <begin position="18"/>
        <end position="54"/>
    </location>
</feature>
<reference evidence="2 3" key="1">
    <citation type="submission" date="2014-04" db="EMBL/GenBank/DDBJ databases">
        <title>Evolutionary Origins and Diversification of the Mycorrhizal Mutualists.</title>
        <authorList>
            <consortium name="DOE Joint Genome Institute"/>
            <consortium name="Mycorrhizal Genomics Consortium"/>
            <person name="Kohler A."/>
            <person name="Kuo A."/>
            <person name="Nagy L.G."/>
            <person name="Floudas D."/>
            <person name="Copeland A."/>
            <person name="Barry K.W."/>
            <person name="Cichocki N."/>
            <person name="Veneault-Fourrey C."/>
            <person name="LaButti K."/>
            <person name="Lindquist E.A."/>
            <person name="Lipzen A."/>
            <person name="Lundell T."/>
            <person name="Morin E."/>
            <person name="Murat C."/>
            <person name="Riley R."/>
            <person name="Ohm R."/>
            <person name="Sun H."/>
            <person name="Tunlid A."/>
            <person name="Henrissat B."/>
            <person name="Grigoriev I.V."/>
            <person name="Hibbett D.S."/>
            <person name="Martin F."/>
        </authorList>
    </citation>
    <scope>NUCLEOTIDE SEQUENCE [LARGE SCALE GENOMIC DNA]</scope>
    <source>
        <strain evidence="2 3">Koide BX008</strain>
    </source>
</reference>
<proteinExistence type="predicted"/>
<keyword evidence="3" id="KW-1185">Reference proteome</keyword>
<name>A0A0C2WKR7_AMAMK</name>
<dbReference type="AlphaFoldDB" id="A0A0C2WKR7"/>
<protein>
    <submittedName>
        <fullName evidence="2">Uncharacterized protein</fullName>
    </submittedName>
</protein>